<evidence type="ECO:0000313" key="3">
    <source>
        <dbReference type="Proteomes" id="UP001596171"/>
    </source>
</evidence>
<keyword evidence="3" id="KW-1185">Reference proteome</keyword>
<name>A0ABW1SH65_9LACO</name>
<dbReference type="EMBL" id="JBHSSE010000003">
    <property type="protein sequence ID" value="MFC6200679.1"/>
    <property type="molecule type" value="Genomic_DNA"/>
</dbReference>
<gene>
    <name evidence="2" type="ORF">ACFP1L_02055</name>
</gene>
<comment type="caution">
    <text evidence="2">The sequence shown here is derived from an EMBL/GenBank/DDBJ whole genome shotgun (WGS) entry which is preliminary data.</text>
</comment>
<evidence type="ECO:0000313" key="2">
    <source>
        <dbReference type="EMBL" id="MFC6200679.1"/>
    </source>
</evidence>
<evidence type="ECO:0000256" key="1">
    <source>
        <dbReference type="SAM" id="MobiDB-lite"/>
    </source>
</evidence>
<dbReference type="RefSeq" id="WP_179951157.1">
    <property type="nucleotide sequence ID" value="NZ_BJDI01000001.1"/>
</dbReference>
<proteinExistence type="predicted"/>
<protein>
    <recommendedName>
        <fullName evidence="4">Toxin-antitoxin system</fullName>
    </recommendedName>
</protein>
<reference evidence="3" key="1">
    <citation type="journal article" date="2019" name="Int. J. Syst. Evol. Microbiol.">
        <title>The Global Catalogue of Microorganisms (GCM) 10K type strain sequencing project: providing services to taxonomists for standard genome sequencing and annotation.</title>
        <authorList>
            <consortium name="The Broad Institute Genomics Platform"/>
            <consortium name="The Broad Institute Genome Sequencing Center for Infectious Disease"/>
            <person name="Wu L."/>
            <person name="Ma J."/>
        </authorList>
    </citation>
    <scope>NUCLEOTIDE SEQUENCE [LARGE SCALE GENOMIC DNA]</scope>
    <source>
        <strain evidence="3">CCM 8930</strain>
    </source>
</reference>
<feature type="compositionally biased region" description="Polar residues" evidence="1">
    <location>
        <begin position="89"/>
        <end position="98"/>
    </location>
</feature>
<sequence length="108" mass="12201">MKTKTRKQGNSITLTVPSTFNIAAGVTVEPELTTDGIFYRFVEENPILNFDAEILTDLIAEETPSYKLVDEFKKRQQAIPQALKQIEQETLANESPMTKEQLKKDIGL</sequence>
<dbReference type="Proteomes" id="UP001596171">
    <property type="component" value="Unassembled WGS sequence"/>
</dbReference>
<organism evidence="2 3">
    <name type="scientific">Lactiplantibacillus nangangensis</name>
    <dbReference type="NCBI Taxonomy" id="2559917"/>
    <lineage>
        <taxon>Bacteria</taxon>
        <taxon>Bacillati</taxon>
        <taxon>Bacillota</taxon>
        <taxon>Bacilli</taxon>
        <taxon>Lactobacillales</taxon>
        <taxon>Lactobacillaceae</taxon>
        <taxon>Lactiplantibacillus</taxon>
    </lineage>
</organism>
<evidence type="ECO:0008006" key="4">
    <source>
        <dbReference type="Google" id="ProtNLM"/>
    </source>
</evidence>
<feature type="region of interest" description="Disordered" evidence="1">
    <location>
        <begin position="89"/>
        <end position="108"/>
    </location>
</feature>
<accession>A0ABW1SH65</accession>